<dbReference type="GO" id="GO:0003964">
    <property type="term" value="F:RNA-directed DNA polymerase activity"/>
    <property type="evidence" value="ECO:0007669"/>
    <property type="project" value="UniProtKB-KW"/>
</dbReference>
<proteinExistence type="predicted"/>
<dbReference type="Gene3D" id="3.30.70.270">
    <property type="match status" value="1"/>
</dbReference>
<dbReference type="EMBL" id="QSBM01000004">
    <property type="protein sequence ID" value="RGX31031.1"/>
    <property type="molecule type" value="Genomic_DNA"/>
</dbReference>
<dbReference type="PROSITE" id="PS50878">
    <property type="entry name" value="RT_POL"/>
    <property type="match status" value="1"/>
</dbReference>
<dbReference type="OrthoDB" id="9788687at2"/>
<dbReference type="InterPro" id="IPR000477">
    <property type="entry name" value="RT_dom"/>
</dbReference>
<dbReference type="NCBIfam" id="TIGR04416">
    <property type="entry name" value="group_II_RT_mat"/>
    <property type="match status" value="1"/>
</dbReference>
<dbReference type="InterPro" id="IPR013597">
    <property type="entry name" value="Mat_intron_G2"/>
</dbReference>
<dbReference type="Pfam" id="PF08388">
    <property type="entry name" value="GIIM"/>
    <property type="match status" value="1"/>
</dbReference>
<dbReference type="SUPFAM" id="SSF56672">
    <property type="entry name" value="DNA/RNA polymerases"/>
    <property type="match status" value="1"/>
</dbReference>
<dbReference type="InterPro" id="IPR030931">
    <property type="entry name" value="Group_II_RT_mat"/>
</dbReference>
<evidence type="ECO:0000259" key="1">
    <source>
        <dbReference type="PROSITE" id="PS50878"/>
    </source>
</evidence>
<dbReference type="AlphaFoldDB" id="A0A413FIE6"/>
<keyword evidence="2" id="KW-0548">Nucleotidyltransferase</keyword>
<dbReference type="PANTHER" id="PTHR34047:SF8">
    <property type="entry name" value="PROTEIN YKFC"/>
    <property type="match status" value="1"/>
</dbReference>
<dbReference type="InterPro" id="IPR051083">
    <property type="entry name" value="GrpII_Intron_Splice-Mob/Def"/>
</dbReference>
<sequence length="443" mass="51555">MRAHRSFRRIWKERDSAQPELLEKILDKDNLNRAFKRVKANKGAPGIDGMTVEEAGAYLRKTQKELIGRIKRGKYTPDPVRRVEIPKPDGGIRKLGIPTVKDRIFQQAITQQLMPVYEPLFSENSYGYRPGISAKAAILKVKEYAEQGYTHAVTLDLSKYFDTLNHEMLLNILRRNVKDERVIQWIKRYLKSGVMENGVVMETEEGSPQGGNISPLLANIYLNEFDQEFEKRGVAFVRYADDIVLLAKSERAAKRLLESSTKYLEKTLKLKVNQKKSRVVSVFAIRNFKFLGFTLGKNGKGIYVRVHGKSWKKMKTKLKELSSRRSCQSIRPSLEKIKVFMRGWLNYYGIADMKNRIDELNSWLYHRIRMCIWKQWKLPKTRKRNLIKLGIPEYFAHQAANSRRKYWYVTGMGAVNRALTQERLINSGFYDLATAYQSVHVNY</sequence>
<dbReference type="Pfam" id="PF00078">
    <property type="entry name" value="RVT_1"/>
    <property type="match status" value="1"/>
</dbReference>
<dbReference type="InterPro" id="IPR043128">
    <property type="entry name" value="Rev_trsase/Diguanyl_cyclase"/>
</dbReference>
<dbReference type="CDD" id="cd01651">
    <property type="entry name" value="RT_G2_intron"/>
    <property type="match status" value="1"/>
</dbReference>
<reference evidence="2 3" key="1">
    <citation type="submission" date="2018-08" db="EMBL/GenBank/DDBJ databases">
        <title>A genome reference for cultivated species of the human gut microbiota.</title>
        <authorList>
            <person name="Zou Y."/>
            <person name="Xue W."/>
            <person name="Luo G."/>
        </authorList>
    </citation>
    <scope>NUCLEOTIDE SEQUENCE [LARGE SCALE GENOMIC DNA]</scope>
    <source>
        <strain evidence="2 3">AF04-15</strain>
    </source>
</reference>
<dbReference type="EC" id="2.7.7.49" evidence="2"/>
<dbReference type="InterPro" id="IPR043502">
    <property type="entry name" value="DNA/RNA_pol_sf"/>
</dbReference>
<accession>A0A413FIE6</accession>
<keyword evidence="2" id="KW-0808">Transferase</keyword>
<evidence type="ECO:0000313" key="3">
    <source>
        <dbReference type="Proteomes" id="UP000283880"/>
    </source>
</evidence>
<protein>
    <submittedName>
        <fullName evidence="2">Group II intron reverse transcriptase/maturase</fullName>
        <ecNumber evidence="2">2.7.7.49</ecNumber>
    </submittedName>
</protein>
<comment type="caution">
    <text evidence="2">The sequence shown here is derived from an EMBL/GenBank/DDBJ whole genome shotgun (WGS) entry which is preliminary data.</text>
</comment>
<name>A0A413FIE6_9FIRM</name>
<keyword evidence="2" id="KW-0695">RNA-directed DNA polymerase</keyword>
<gene>
    <name evidence="2" type="primary">ltrA</name>
    <name evidence="2" type="ORF">DWV29_06255</name>
</gene>
<evidence type="ECO:0000313" key="2">
    <source>
        <dbReference type="EMBL" id="RGX31031.1"/>
    </source>
</evidence>
<dbReference type="PANTHER" id="PTHR34047">
    <property type="entry name" value="NUCLEAR INTRON MATURASE 1, MITOCHONDRIAL-RELATED"/>
    <property type="match status" value="1"/>
</dbReference>
<organism evidence="2 3">
    <name type="scientific">Enterocloster asparagiformis</name>
    <dbReference type="NCBI Taxonomy" id="333367"/>
    <lineage>
        <taxon>Bacteria</taxon>
        <taxon>Bacillati</taxon>
        <taxon>Bacillota</taxon>
        <taxon>Clostridia</taxon>
        <taxon>Lachnospirales</taxon>
        <taxon>Lachnospiraceae</taxon>
        <taxon>Enterocloster</taxon>
    </lineage>
</organism>
<feature type="domain" description="Reverse transcriptase" evidence="1">
    <location>
        <begin position="66"/>
        <end position="295"/>
    </location>
</feature>
<dbReference type="Proteomes" id="UP000283880">
    <property type="component" value="Unassembled WGS sequence"/>
</dbReference>